<dbReference type="AlphaFoldDB" id="C5D0G2"/>
<dbReference type="KEGG" id="vap:Vapar_5933"/>
<sequence>MTASHLETPISWTKTGDAEFPFRATDADGEALVVRLNDFPEEPMYTLLRNSVPLESFDDWPKHWRVES</sequence>
<dbReference type="eggNOG" id="ENOG502ZFX4">
    <property type="taxonomic scope" value="Bacteria"/>
</dbReference>
<dbReference type="EMBL" id="CP001636">
    <property type="protein sequence ID" value="ACS22506.1"/>
    <property type="molecule type" value="Genomic_DNA"/>
</dbReference>
<organism evidence="1">
    <name type="scientific">Variovorax paradoxus (strain S110)</name>
    <dbReference type="NCBI Taxonomy" id="543728"/>
    <lineage>
        <taxon>Bacteria</taxon>
        <taxon>Pseudomonadati</taxon>
        <taxon>Pseudomonadota</taxon>
        <taxon>Betaproteobacteria</taxon>
        <taxon>Burkholderiales</taxon>
        <taxon>Comamonadaceae</taxon>
        <taxon>Variovorax</taxon>
    </lineage>
</organism>
<dbReference type="OrthoDB" id="5518495at2"/>
<proteinExistence type="predicted"/>
<protein>
    <submittedName>
        <fullName evidence="1">Uncharacterized protein</fullName>
    </submittedName>
</protein>
<dbReference type="HOGENOM" id="CLU_2768147_0_0_4"/>
<accession>C5D0G2</accession>
<name>C5D0G2_VARPS</name>
<gene>
    <name evidence="1" type="ordered locus">Vapar_5933</name>
</gene>
<reference evidence="1" key="1">
    <citation type="submission" date="2009-06" db="EMBL/GenBank/DDBJ databases">
        <title>Complete sequence of chromosome 2 of Variovorax paradoxus S110.</title>
        <authorList>
            <consortium name="US DOE Joint Genome Institute"/>
            <person name="Lucas S."/>
            <person name="Copeland A."/>
            <person name="Lapidus A."/>
            <person name="Glavina del Rio T."/>
            <person name="Tice H."/>
            <person name="Bruce D."/>
            <person name="Goodwin L."/>
            <person name="Pitluck S."/>
            <person name="Chertkov O."/>
            <person name="Brettin T."/>
            <person name="Detter J.C."/>
            <person name="Han C."/>
            <person name="Larimer F."/>
            <person name="Land M."/>
            <person name="Hauser L."/>
            <person name="Kyrpides N."/>
            <person name="Ovchinnikova G."/>
            <person name="Orwin P."/>
            <person name="Leadbetter J.R."/>
            <person name="Spain J.C."/>
            <person name="Han J.I."/>
        </authorList>
    </citation>
    <scope>NUCLEOTIDE SEQUENCE</scope>
    <source>
        <strain evidence="1">S110</strain>
    </source>
</reference>
<evidence type="ECO:0000313" key="1">
    <source>
        <dbReference type="EMBL" id="ACS22506.1"/>
    </source>
</evidence>